<name>A0ABW2EKG0_9BACI</name>
<protein>
    <submittedName>
        <fullName evidence="2">Uncharacterized protein</fullName>
    </submittedName>
</protein>
<dbReference type="EMBL" id="JBHSZV010000032">
    <property type="protein sequence ID" value="MFC7062755.1"/>
    <property type="molecule type" value="Genomic_DNA"/>
</dbReference>
<feature type="region of interest" description="Disordered" evidence="1">
    <location>
        <begin position="184"/>
        <end position="237"/>
    </location>
</feature>
<sequence length="237" mass="28300">MNTATAKAPSTPPTLTDLYRRYKRSGVYDIDGLRDDVDLFIESTVNIHEDKETLDQLAGIYAFVHENLEREEWRTYTCEDWQALEHEWIEKSGYTEPDLMDDILTREELGIINEEQAHEEYESYRECEHVFCINVWKPSRKDKRYCCRDCKERQKEARKRYDQTGTFLPSTAYRDNRDHVDEQNYKTRETTFEPETVTEVFEPSKRQRETGRKRDRDRELTTGVTPVKAHERGDEHT</sequence>
<comment type="caution">
    <text evidence="2">The sequence shown here is derived from an EMBL/GenBank/DDBJ whole genome shotgun (WGS) entry which is preliminary data.</text>
</comment>
<keyword evidence="3" id="KW-1185">Reference proteome</keyword>
<accession>A0ABW2EKG0</accession>
<organism evidence="2 3">
    <name type="scientific">Halobacillus seohaensis</name>
    <dbReference type="NCBI Taxonomy" id="447421"/>
    <lineage>
        <taxon>Bacteria</taxon>
        <taxon>Bacillati</taxon>
        <taxon>Bacillota</taxon>
        <taxon>Bacilli</taxon>
        <taxon>Bacillales</taxon>
        <taxon>Bacillaceae</taxon>
        <taxon>Halobacillus</taxon>
    </lineage>
</organism>
<evidence type="ECO:0000313" key="3">
    <source>
        <dbReference type="Proteomes" id="UP001596410"/>
    </source>
</evidence>
<evidence type="ECO:0000313" key="2">
    <source>
        <dbReference type="EMBL" id="MFC7062755.1"/>
    </source>
</evidence>
<feature type="compositionally biased region" description="Basic and acidic residues" evidence="1">
    <location>
        <begin position="202"/>
        <end position="220"/>
    </location>
</feature>
<dbReference type="RefSeq" id="WP_204709694.1">
    <property type="nucleotide sequence ID" value="NZ_JBHSZV010000032.1"/>
</dbReference>
<proteinExistence type="predicted"/>
<dbReference type="Proteomes" id="UP001596410">
    <property type="component" value="Unassembled WGS sequence"/>
</dbReference>
<evidence type="ECO:0000256" key="1">
    <source>
        <dbReference type="SAM" id="MobiDB-lite"/>
    </source>
</evidence>
<feature type="compositionally biased region" description="Basic and acidic residues" evidence="1">
    <location>
        <begin position="228"/>
        <end position="237"/>
    </location>
</feature>
<reference evidence="3" key="1">
    <citation type="journal article" date="2019" name="Int. J. Syst. Evol. Microbiol.">
        <title>The Global Catalogue of Microorganisms (GCM) 10K type strain sequencing project: providing services to taxonomists for standard genome sequencing and annotation.</title>
        <authorList>
            <consortium name="The Broad Institute Genomics Platform"/>
            <consortium name="The Broad Institute Genome Sequencing Center for Infectious Disease"/>
            <person name="Wu L."/>
            <person name="Ma J."/>
        </authorList>
    </citation>
    <scope>NUCLEOTIDE SEQUENCE [LARGE SCALE GENOMIC DNA]</scope>
    <source>
        <strain evidence="3">CGMCC 4.1621</strain>
    </source>
</reference>
<gene>
    <name evidence="2" type="ORF">ACFQIC_12920</name>
</gene>